<dbReference type="Proteomes" id="UP001596270">
    <property type="component" value="Unassembled WGS sequence"/>
</dbReference>
<gene>
    <name evidence="1" type="ORF">ACFQND_13305</name>
</gene>
<evidence type="ECO:0000313" key="1">
    <source>
        <dbReference type="EMBL" id="MFC6282204.1"/>
    </source>
</evidence>
<proteinExistence type="predicted"/>
<accession>A0ABW1TX88</accession>
<protein>
    <submittedName>
        <fullName evidence="1">Uncharacterized protein</fullName>
    </submittedName>
</protein>
<organism evidence="1 2">
    <name type="scientific">Polaromonas aquatica</name>
    <dbReference type="NCBI Taxonomy" id="332657"/>
    <lineage>
        <taxon>Bacteria</taxon>
        <taxon>Pseudomonadati</taxon>
        <taxon>Pseudomonadota</taxon>
        <taxon>Betaproteobacteria</taxon>
        <taxon>Burkholderiales</taxon>
        <taxon>Comamonadaceae</taxon>
        <taxon>Polaromonas</taxon>
    </lineage>
</organism>
<evidence type="ECO:0000313" key="2">
    <source>
        <dbReference type="Proteomes" id="UP001596270"/>
    </source>
</evidence>
<reference evidence="2" key="1">
    <citation type="journal article" date="2019" name="Int. J. Syst. Evol. Microbiol.">
        <title>The Global Catalogue of Microorganisms (GCM) 10K type strain sequencing project: providing services to taxonomists for standard genome sequencing and annotation.</title>
        <authorList>
            <consortium name="The Broad Institute Genomics Platform"/>
            <consortium name="The Broad Institute Genome Sequencing Center for Infectious Disease"/>
            <person name="Wu L."/>
            <person name="Ma J."/>
        </authorList>
    </citation>
    <scope>NUCLEOTIDE SEQUENCE [LARGE SCALE GENOMIC DNA]</scope>
    <source>
        <strain evidence="2">CCUG 39402</strain>
    </source>
</reference>
<dbReference type="RefSeq" id="WP_371437671.1">
    <property type="nucleotide sequence ID" value="NZ_JBHSRS010000071.1"/>
</dbReference>
<keyword evidence="2" id="KW-1185">Reference proteome</keyword>
<sequence length="53" mass="5893">MKAQVGDFIKTNNGPRRVVKADEANGYELENGHVLAESDFSLEDVLLESEVTR</sequence>
<comment type="caution">
    <text evidence="1">The sequence shown here is derived from an EMBL/GenBank/DDBJ whole genome shotgun (WGS) entry which is preliminary data.</text>
</comment>
<name>A0ABW1TX88_9BURK</name>
<dbReference type="EMBL" id="JBHSRS010000071">
    <property type="protein sequence ID" value="MFC6282204.1"/>
    <property type="molecule type" value="Genomic_DNA"/>
</dbReference>